<feature type="transmembrane region" description="Helical" evidence="1">
    <location>
        <begin position="85"/>
        <end position="110"/>
    </location>
</feature>
<dbReference type="InterPro" id="IPR035237">
    <property type="entry name" value="DUF5341"/>
</dbReference>
<organism evidence="2 3">
    <name type="scientific">Arxiozyma heterogenica</name>
    <dbReference type="NCBI Taxonomy" id="278026"/>
    <lineage>
        <taxon>Eukaryota</taxon>
        <taxon>Fungi</taxon>
        <taxon>Dikarya</taxon>
        <taxon>Ascomycota</taxon>
        <taxon>Saccharomycotina</taxon>
        <taxon>Saccharomycetes</taxon>
        <taxon>Saccharomycetales</taxon>
        <taxon>Saccharomycetaceae</taxon>
        <taxon>Arxiozyma</taxon>
    </lineage>
</organism>
<evidence type="ECO:0000313" key="3">
    <source>
        <dbReference type="Proteomes" id="UP001306508"/>
    </source>
</evidence>
<keyword evidence="3" id="KW-1185">Reference proteome</keyword>
<gene>
    <name evidence="2" type="ORF">RI543_002058</name>
</gene>
<keyword evidence="1" id="KW-1133">Transmembrane helix</keyword>
<reference evidence="3" key="1">
    <citation type="submission" date="2023-07" db="EMBL/GenBank/DDBJ databases">
        <title>A draft genome of Kazachstania heterogenica Y-27499.</title>
        <authorList>
            <person name="Donic C."/>
            <person name="Kralova J.S."/>
            <person name="Fidel L."/>
            <person name="Ben-Dor S."/>
            <person name="Jung S."/>
        </authorList>
    </citation>
    <scope>NUCLEOTIDE SEQUENCE [LARGE SCALE GENOMIC DNA]</scope>
    <source>
        <strain evidence="3">Y27499</strain>
    </source>
</reference>
<dbReference type="EMBL" id="JAWIZZ010000041">
    <property type="protein sequence ID" value="KAK5780303.1"/>
    <property type="molecule type" value="Genomic_DNA"/>
</dbReference>
<dbReference type="Pfam" id="PF17276">
    <property type="entry name" value="DUF5341"/>
    <property type="match status" value="1"/>
</dbReference>
<evidence type="ECO:0000313" key="2">
    <source>
        <dbReference type="EMBL" id="KAK5780303.1"/>
    </source>
</evidence>
<sequence length="443" mass="49481">MALIKKESMLHFWTIFVLRVIFIAASILLILWFYSITVAPIFGGRSWKKKAIIGAVGVVLITATFAKTYPVLFKRARWTFAVGSTLAGLVLAAGSVAIPSWTAAICLAFSSPACVPVTDSILIAVDVAIAAAIIWKTEDFEMHKKRNTTQISSSTREAISFELVGEISQVNPLQKRDSAVNHNFIQFNTTFGVHIAVSPVLSIEELAKHILVAELGVPFGNSSLVKRQEFSVNWVSYGWDNANHDFSQEWYNYEGGNFDSQLEDAVQDALGKYPDWKYCVAPNDLKRGEATNYQDNPGVGTGTGDVMHGEVYFNTYGGIDGYCNDNEDGAQNSKLFVIACRQLLLNRNKDNSESTEKVCETVLKYTQKNTSHTLDKLDLHFIKNYAENIYGVYKQTHIDPSLFLFLEIFSSKSCFNDLQKSLLNKKVVIICLLFNSFDKYTNN</sequence>
<name>A0AAN7WN76_9SACH</name>
<protein>
    <submittedName>
        <fullName evidence="2">Uncharacterized protein</fullName>
    </submittedName>
</protein>
<keyword evidence="1" id="KW-0812">Transmembrane</keyword>
<dbReference type="AlphaFoldDB" id="A0AAN7WN76"/>
<proteinExistence type="predicted"/>
<dbReference type="Proteomes" id="UP001306508">
    <property type="component" value="Unassembled WGS sequence"/>
</dbReference>
<evidence type="ECO:0000256" key="1">
    <source>
        <dbReference type="SAM" id="Phobius"/>
    </source>
</evidence>
<feature type="transmembrane region" description="Helical" evidence="1">
    <location>
        <begin position="12"/>
        <end position="32"/>
    </location>
</feature>
<comment type="caution">
    <text evidence="2">The sequence shown here is derived from an EMBL/GenBank/DDBJ whole genome shotgun (WGS) entry which is preliminary data.</text>
</comment>
<accession>A0AAN7WN76</accession>
<keyword evidence="1" id="KW-0472">Membrane</keyword>
<feature type="transmembrane region" description="Helical" evidence="1">
    <location>
        <begin position="52"/>
        <end position="73"/>
    </location>
</feature>